<dbReference type="EMBL" id="CAEZUN010000180">
    <property type="protein sequence ID" value="CAB4610701.1"/>
    <property type="molecule type" value="Genomic_DNA"/>
</dbReference>
<name>A0A6J6HAT1_9ZZZZ</name>
<organism evidence="1">
    <name type="scientific">freshwater metagenome</name>
    <dbReference type="NCBI Taxonomy" id="449393"/>
    <lineage>
        <taxon>unclassified sequences</taxon>
        <taxon>metagenomes</taxon>
        <taxon>ecological metagenomes</taxon>
    </lineage>
</organism>
<reference evidence="1" key="1">
    <citation type="submission" date="2020-05" db="EMBL/GenBank/DDBJ databases">
        <authorList>
            <person name="Chiriac C."/>
            <person name="Salcher M."/>
            <person name="Ghai R."/>
            <person name="Kavagutti S V."/>
        </authorList>
    </citation>
    <scope>NUCLEOTIDE SEQUENCE</scope>
</reference>
<gene>
    <name evidence="1" type="ORF">UFOPK1826_01242</name>
</gene>
<sequence length="51" mass="5665">MSGVNSGNSKGPDAFRALVFMSTKEGSPIMFRPDLIDFRIAKLPEIILLWP</sequence>
<evidence type="ECO:0000313" key="1">
    <source>
        <dbReference type="EMBL" id="CAB4610701.1"/>
    </source>
</evidence>
<proteinExistence type="predicted"/>
<dbReference type="AlphaFoldDB" id="A0A6J6HAT1"/>
<protein>
    <submittedName>
        <fullName evidence="1">Unannotated protein</fullName>
    </submittedName>
</protein>
<accession>A0A6J6HAT1</accession>